<feature type="region of interest" description="Disordered" evidence="1">
    <location>
        <begin position="1"/>
        <end position="39"/>
    </location>
</feature>
<sequence length="234" mass="26052">MITASGGGPALSCPKGTRRHRAPNGPVSTTRKGDQSQAAGTEMLADTIRHNPSRTTELFRRFLTPGRFYERLDGAWGYGDRIPFDQHSLVATLAPRAIVLHNTVNDYGDGAESDPLGLQAAKFVYRTLGYDADDLVKFNVRPVPPGQPHAEDTPQRKMTAEYLDHYFYDKEMSPQTASYLNDDPFDGEGARAENAYNRYFGGYRTIAPWKDYELRPSHCHGEQDSGRNKGCGPH</sequence>
<proteinExistence type="predicted"/>
<accession>A0ABW1N9Q3</accession>
<dbReference type="Gene3D" id="3.40.50.1820">
    <property type="entry name" value="alpha/beta hydrolase"/>
    <property type="match status" value="1"/>
</dbReference>
<comment type="caution">
    <text evidence="2">The sequence shown here is derived from an EMBL/GenBank/DDBJ whole genome shotgun (WGS) entry which is preliminary data.</text>
</comment>
<dbReference type="Proteomes" id="UP001596137">
    <property type="component" value="Unassembled WGS sequence"/>
</dbReference>
<protein>
    <submittedName>
        <fullName evidence="2">Uncharacterized protein</fullName>
    </submittedName>
</protein>
<keyword evidence="3" id="KW-1185">Reference proteome</keyword>
<organism evidence="2 3">
    <name type="scientific">Sphaerisporangium aureirubrum</name>
    <dbReference type="NCBI Taxonomy" id="1544736"/>
    <lineage>
        <taxon>Bacteria</taxon>
        <taxon>Bacillati</taxon>
        <taxon>Actinomycetota</taxon>
        <taxon>Actinomycetes</taxon>
        <taxon>Streptosporangiales</taxon>
        <taxon>Streptosporangiaceae</taxon>
        <taxon>Sphaerisporangium</taxon>
    </lineage>
</organism>
<dbReference type="InterPro" id="IPR029058">
    <property type="entry name" value="AB_hydrolase_fold"/>
</dbReference>
<name>A0ABW1N9Q3_9ACTN</name>
<gene>
    <name evidence="2" type="ORF">ACFP1K_02990</name>
</gene>
<dbReference type="RefSeq" id="WP_380746850.1">
    <property type="nucleotide sequence ID" value="NZ_JBHSRF010000003.1"/>
</dbReference>
<evidence type="ECO:0000313" key="3">
    <source>
        <dbReference type="Proteomes" id="UP001596137"/>
    </source>
</evidence>
<dbReference type="EMBL" id="JBHSRF010000003">
    <property type="protein sequence ID" value="MFC6080109.1"/>
    <property type="molecule type" value="Genomic_DNA"/>
</dbReference>
<evidence type="ECO:0000313" key="2">
    <source>
        <dbReference type="EMBL" id="MFC6080109.1"/>
    </source>
</evidence>
<feature type="compositionally biased region" description="Polar residues" evidence="1">
    <location>
        <begin position="26"/>
        <end position="39"/>
    </location>
</feature>
<reference evidence="3" key="1">
    <citation type="journal article" date="2019" name="Int. J. Syst. Evol. Microbiol.">
        <title>The Global Catalogue of Microorganisms (GCM) 10K type strain sequencing project: providing services to taxonomists for standard genome sequencing and annotation.</title>
        <authorList>
            <consortium name="The Broad Institute Genomics Platform"/>
            <consortium name="The Broad Institute Genome Sequencing Center for Infectious Disease"/>
            <person name="Wu L."/>
            <person name="Ma J."/>
        </authorList>
    </citation>
    <scope>NUCLEOTIDE SEQUENCE [LARGE SCALE GENOMIC DNA]</scope>
    <source>
        <strain evidence="3">JCM 30346</strain>
    </source>
</reference>
<evidence type="ECO:0000256" key="1">
    <source>
        <dbReference type="SAM" id="MobiDB-lite"/>
    </source>
</evidence>